<proteinExistence type="predicted"/>
<comment type="caution">
    <text evidence="2">The sequence shown here is derived from an EMBL/GenBank/DDBJ whole genome shotgun (WGS) entry which is preliminary data.</text>
</comment>
<accession>A0ABR1C7Q6</accession>
<feature type="region of interest" description="Disordered" evidence="1">
    <location>
        <begin position="52"/>
        <end position="74"/>
    </location>
</feature>
<evidence type="ECO:0000313" key="3">
    <source>
        <dbReference type="Proteomes" id="UP001303046"/>
    </source>
</evidence>
<dbReference type="EMBL" id="JAVFWL010000002">
    <property type="protein sequence ID" value="KAK6733470.1"/>
    <property type="molecule type" value="Genomic_DNA"/>
</dbReference>
<feature type="region of interest" description="Disordered" evidence="1">
    <location>
        <begin position="1"/>
        <end position="25"/>
    </location>
</feature>
<reference evidence="2 3" key="1">
    <citation type="submission" date="2023-08" db="EMBL/GenBank/DDBJ databases">
        <title>A Necator americanus chromosomal reference genome.</title>
        <authorList>
            <person name="Ilik V."/>
            <person name="Petrzelkova K.J."/>
            <person name="Pardy F."/>
            <person name="Fuh T."/>
            <person name="Niatou-Singa F.S."/>
            <person name="Gouil Q."/>
            <person name="Baker L."/>
            <person name="Ritchie M.E."/>
            <person name="Jex A.R."/>
            <person name="Gazzola D."/>
            <person name="Li H."/>
            <person name="Toshio Fujiwara R."/>
            <person name="Zhan B."/>
            <person name="Aroian R.V."/>
            <person name="Pafco B."/>
            <person name="Schwarz E.M."/>
        </authorList>
    </citation>
    <scope>NUCLEOTIDE SEQUENCE [LARGE SCALE GENOMIC DNA]</scope>
    <source>
        <strain evidence="2 3">Aroian</strain>
        <tissue evidence="2">Whole animal</tissue>
    </source>
</reference>
<gene>
    <name evidence="2" type="primary">Necator_chrII.g5095</name>
    <name evidence="2" type="ORF">RB195_017303</name>
</gene>
<dbReference type="Proteomes" id="UP001303046">
    <property type="component" value="Unassembled WGS sequence"/>
</dbReference>
<evidence type="ECO:0000256" key="1">
    <source>
        <dbReference type="SAM" id="MobiDB-lite"/>
    </source>
</evidence>
<evidence type="ECO:0000313" key="2">
    <source>
        <dbReference type="EMBL" id="KAK6733470.1"/>
    </source>
</evidence>
<protein>
    <submittedName>
        <fullName evidence="2">Uncharacterized protein</fullName>
    </submittedName>
</protein>
<keyword evidence="3" id="KW-1185">Reference proteome</keyword>
<organism evidence="2 3">
    <name type="scientific">Necator americanus</name>
    <name type="common">Human hookworm</name>
    <dbReference type="NCBI Taxonomy" id="51031"/>
    <lineage>
        <taxon>Eukaryota</taxon>
        <taxon>Metazoa</taxon>
        <taxon>Ecdysozoa</taxon>
        <taxon>Nematoda</taxon>
        <taxon>Chromadorea</taxon>
        <taxon>Rhabditida</taxon>
        <taxon>Rhabditina</taxon>
        <taxon>Rhabditomorpha</taxon>
        <taxon>Strongyloidea</taxon>
        <taxon>Ancylostomatidae</taxon>
        <taxon>Bunostominae</taxon>
        <taxon>Necator</taxon>
    </lineage>
</organism>
<name>A0ABR1C7Q6_NECAM</name>
<sequence length="74" mass="8218">MCRLDFWQTEPGEATEERVPSSAETAAGEVAVGEAILPIYLSNTFLNRQSLPAPELERDQRPMYIAVGKEPPNE</sequence>